<proteinExistence type="predicted"/>
<protein>
    <submittedName>
        <fullName evidence="2">Uncharacterized protein</fullName>
    </submittedName>
</protein>
<dbReference type="EMBL" id="ML119144">
    <property type="protein sequence ID" value="RPB10296.1"/>
    <property type="molecule type" value="Genomic_DNA"/>
</dbReference>
<feature type="region of interest" description="Disordered" evidence="1">
    <location>
        <begin position="259"/>
        <end position="282"/>
    </location>
</feature>
<evidence type="ECO:0000256" key="1">
    <source>
        <dbReference type="SAM" id="MobiDB-lite"/>
    </source>
</evidence>
<keyword evidence="3" id="KW-1185">Reference proteome</keyword>
<organism evidence="2 3">
    <name type="scientific">Morchella conica CCBAS932</name>
    <dbReference type="NCBI Taxonomy" id="1392247"/>
    <lineage>
        <taxon>Eukaryota</taxon>
        <taxon>Fungi</taxon>
        <taxon>Dikarya</taxon>
        <taxon>Ascomycota</taxon>
        <taxon>Pezizomycotina</taxon>
        <taxon>Pezizomycetes</taxon>
        <taxon>Pezizales</taxon>
        <taxon>Morchellaceae</taxon>
        <taxon>Morchella</taxon>
    </lineage>
</organism>
<dbReference type="OrthoDB" id="5316369at2759"/>
<dbReference type="AlphaFoldDB" id="A0A3N4KIB3"/>
<evidence type="ECO:0000313" key="3">
    <source>
        <dbReference type="Proteomes" id="UP000277580"/>
    </source>
</evidence>
<accession>A0A3N4KIB3</accession>
<name>A0A3N4KIB3_9PEZI</name>
<dbReference type="Proteomes" id="UP000277580">
    <property type="component" value="Unassembled WGS sequence"/>
</dbReference>
<evidence type="ECO:0000313" key="2">
    <source>
        <dbReference type="EMBL" id="RPB10296.1"/>
    </source>
</evidence>
<reference evidence="2 3" key="1">
    <citation type="journal article" date="2018" name="Nat. Ecol. Evol.">
        <title>Pezizomycetes genomes reveal the molecular basis of ectomycorrhizal truffle lifestyle.</title>
        <authorList>
            <person name="Murat C."/>
            <person name="Payen T."/>
            <person name="Noel B."/>
            <person name="Kuo A."/>
            <person name="Morin E."/>
            <person name="Chen J."/>
            <person name="Kohler A."/>
            <person name="Krizsan K."/>
            <person name="Balestrini R."/>
            <person name="Da Silva C."/>
            <person name="Montanini B."/>
            <person name="Hainaut M."/>
            <person name="Levati E."/>
            <person name="Barry K.W."/>
            <person name="Belfiori B."/>
            <person name="Cichocki N."/>
            <person name="Clum A."/>
            <person name="Dockter R.B."/>
            <person name="Fauchery L."/>
            <person name="Guy J."/>
            <person name="Iotti M."/>
            <person name="Le Tacon F."/>
            <person name="Lindquist E.A."/>
            <person name="Lipzen A."/>
            <person name="Malagnac F."/>
            <person name="Mello A."/>
            <person name="Molinier V."/>
            <person name="Miyauchi S."/>
            <person name="Poulain J."/>
            <person name="Riccioni C."/>
            <person name="Rubini A."/>
            <person name="Sitrit Y."/>
            <person name="Splivallo R."/>
            <person name="Traeger S."/>
            <person name="Wang M."/>
            <person name="Zifcakova L."/>
            <person name="Wipf D."/>
            <person name="Zambonelli A."/>
            <person name="Paolocci F."/>
            <person name="Nowrousian M."/>
            <person name="Ottonello S."/>
            <person name="Baldrian P."/>
            <person name="Spatafora J.W."/>
            <person name="Henrissat B."/>
            <person name="Nagy L.G."/>
            <person name="Aury J.M."/>
            <person name="Wincker P."/>
            <person name="Grigoriev I.V."/>
            <person name="Bonfante P."/>
            <person name="Martin F.M."/>
        </authorList>
    </citation>
    <scope>NUCLEOTIDE SEQUENCE [LARGE SCALE GENOMIC DNA]</scope>
    <source>
        <strain evidence="2 3">CCBAS932</strain>
    </source>
</reference>
<dbReference type="InParanoid" id="A0A3N4KIB3"/>
<gene>
    <name evidence="2" type="ORF">P167DRAFT_547378</name>
</gene>
<sequence>MSSVFKCKPAISRTKFENSPVEALRFLDLIDISIWANPPTDDSVILEAISEKIGTESARVWYYELAGTIYPRPLTLDDFRQALLRDYHVENYQAVMARYDDERSYFKSQEFLLKVSYHDSIEGLQDRIKFRDSKALEDQQNFNELAATLESIIAEKDARIKELEFRLPETERATNVAINPITMFGKRIEEARRKLKEELKIKEPEELRLVAQHEMTSCCHTSPGVPCNCPDSQDHTQLVRFSAPKALLTRSVQWHGPSSLENIAEPAPNPTPQRENSVTRPRSFLDNIRFNNGGRAFSPRSSVTTTTIDGSVSVDCDELQAEWDKEFPNSP</sequence>